<dbReference type="EMBL" id="SJPP01000001">
    <property type="protein sequence ID" value="TWU14748.1"/>
    <property type="molecule type" value="Genomic_DNA"/>
</dbReference>
<dbReference type="InterPro" id="IPR038717">
    <property type="entry name" value="Tc1-like_DDE_dom"/>
</dbReference>
<dbReference type="GO" id="GO:0003676">
    <property type="term" value="F:nucleic acid binding"/>
    <property type="evidence" value="ECO:0007669"/>
    <property type="project" value="InterPro"/>
</dbReference>
<feature type="domain" description="Winged helix-turn helix" evidence="2">
    <location>
        <begin position="49"/>
        <end position="104"/>
    </location>
</feature>
<evidence type="ECO:0000313" key="4">
    <source>
        <dbReference type="Proteomes" id="UP000320735"/>
    </source>
</evidence>
<name>A0A5C6BRS0_9PLAN</name>
<organism evidence="3 4">
    <name type="scientific">Symmachiella macrocystis</name>
    <dbReference type="NCBI Taxonomy" id="2527985"/>
    <lineage>
        <taxon>Bacteria</taxon>
        <taxon>Pseudomonadati</taxon>
        <taxon>Planctomycetota</taxon>
        <taxon>Planctomycetia</taxon>
        <taxon>Planctomycetales</taxon>
        <taxon>Planctomycetaceae</taxon>
        <taxon>Symmachiella</taxon>
    </lineage>
</organism>
<dbReference type="InterPro" id="IPR036397">
    <property type="entry name" value="RNaseH_sf"/>
</dbReference>
<evidence type="ECO:0000259" key="1">
    <source>
        <dbReference type="Pfam" id="PF13358"/>
    </source>
</evidence>
<proteinExistence type="predicted"/>
<keyword evidence="4" id="KW-1185">Reference proteome</keyword>
<accession>A0A5C6BRS0</accession>
<dbReference type="InterPro" id="IPR025959">
    <property type="entry name" value="Winged_HTH_dom"/>
</dbReference>
<evidence type="ECO:0008006" key="5">
    <source>
        <dbReference type="Google" id="ProtNLM"/>
    </source>
</evidence>
<reference evidence="3 4" key="1">
    <citation type="submission" date="2019-02" db="EMBL/GenBank/DDBJ databases">
        <title>Deep-cultivation of Planctomycetes and their phenomic and genomic characterization uncovers novel biology.</title>
        <authorList>
            <person name="Wiegand S."/>
            <person name="Jogler M."/>
            <person name="Boedeker C."/>
            <person name="Pinto D."/>
            <person name="Vollmers J."/>
            <person name="Rivas-Marin E."/>
            <person name="Kohn T."/>
            <person name="Peeters S.H."/>
            <person name="Heuer A."/>
            <person name="Rast P."/>
            <person name="Oberbeckmann S."/>
            <person name="Bunk B."/>
            <person name="Jeske O."/>
            <person name="Meyerdierks A."/>
            <person name="Storesund J.E."/>
            <person name="Kallscheuer N."/>
            <person name="Luecker S."/>
            <person name="Lage O.M."/>
            <person name="Pohl T."/>
            <person name="Merkel B.J."/>
            <person name="Hornburger P."/>
            <person name="Mueller R.-W."/>
            <person name="Bruemmer F."/>
            <person name="Labrenz M."/>
            <person name="Spormann A.M."/>
            <person name="Op Den Camp H."/>
            <person name="Overmann J."/>
            <person name="Amann R."/>
            <person name="Jetten M.S.M."/>
            <person name="Mascher T."/>
            <person name="Medema M.H."/>
            <person name="Devos D.P."/>
            <person name="Kaster A.-K."/>
            <person name="Ovreas L."/>
            <person name="Rohde M."/>
            <person name="Galperin M.Y."/>
            <person name="Jogler C."/>
        </authorList>
    </citation>
    <scope>NUCLEOTIDE SEQUENCE [LARGE SCALE GENOMIC DNA]</scope>
    <source>
        <strain evidence="3 4">CA54</strain>
    </source>
</reference>
<dbReference type="NCBIfam" id="NF033545">
    <property type="entry name" value="transpos_IS630"/>
    <property type="match status" value="1"/>
</dbReference>
<comment type="caution">
    <text evidence="3">The sequence shown here is derived from an EMBL/GenBank/DDBJ whole genome shotgun (WGS) entry which is preliminary data.</text>
</comment>
<dbReference type="Pfam" id="PF13592">
    <property type="entry name" value="HTH_33"/>
    <property type="match status" value="1"/>
</dbReference>
<dbReference type="Pfam" id="PF13358">
    <property type="entry name" value="DDE_3"/>
    <property type="match status" value="1"/>
</dbReference>
<dbReference type="Proteomes" id="UP000320735">
    <property type="component" value="Unassembled WGS sequence"/>
</dbReference>
<dbReference type="Gene3D" id="3.30.420.10">
    <property type="entry name" value="Ribonuclease H-like superfamily/Ribonuclease H"/>
    <property type="match status" value="1"/>
</dbReference>
<feature type="domain" description="Tc1-like transposase DDE" evidence="1">
    <location>
        <begin position="123"/>
        <end position="270"/>
    </location>
</feature>
<evidence type="ECO:0000313" key="3">
    <source>
        <dbReference type="EMBL" id="TWU14748.1"/>
    </source>
</evidence>
<evidence type="ECO:0000259" key="2">
    <source>
        <dbReference type="Pfam" id="PF13592"/>
    </source>
</evidence>
<protein>
    <recommendedName>
        <fullName evidence="5">Tc1-like transposase DDE domain-containing protein</fullName>
    </recommendedName>
</protein>
<gene>
    <name evidence="3" type="ORF">CA54_36170</name>
</gene>
<dbReference type="InterPro" id="IPR047655">
    <property type="entry name" value="Transpos_IS630-like"/>
</dbReference>
<dbReference type="AlphaFoldDB" id="A0A5C6BRS0"/>
<sequence>MTRWWRLSKAGLSIDPAPSSGRPRRLNHEDLKNLAQLLEEGASAHGWPNDLWTTPRVRDLIRRELGVEFSRSHVWVILKQYLGWTSQQPTTRFRERDEAKIKRWPYTQFKRILCEAAKFNAYIAFIDEAGFMQMPVLRRTFSPCGQRPVVKISDPHGRISTACALTVSPRNQRANIYFKMLANNTNYTGTSIARFVRLLSVKINAPLIVVWDCILIHLAKPVRQVVRDCGSISLRMLPKYAPEINPADKVWAHVKYGCLANYAPSTLDDLRITVKSELVALKSRTDLLHSFIRRAGLDIKQLKKSKPSS</sequence>